<evidence type="ECO:0000313" key="4">
    <source>
        <dbReference type="EMBL" id="MFC6084658.1"/>
    </source>
</evidence>
<sequence>MMTTEPPGTVLVVDDTPTKRYILGSWLRRAGHRVVEATDGRQALTLVHEIAPDVVVLDVRLPDIDGYEVCERIKADPQTAALPVLQISAHAIAVADRTRGLDRGADAYMAEPIEPEEFIATVHAALRYSRARTRAERIAQRLRQLTQVTLEINSAATFGALMRTAVEGAASIMGRRSGALAVALDGRIRRYTAMEPGGEAVRLNAPSDILDRVTRLVLGESAGTAELSMSRAAWLDFLPDSDTRADVSAVVSRTKAGRPPVYLGVEGMEPLDPDELDILKQLGQTIALAVDALRAYAEEHLIALTLQRSFLPARVPQVPGLELAVRYQPAVDNVEVGGDFYEVLPLGDRLLVGIGDVQGHSLYAATVMAELRHGLRALAVEGCHLGKILGRLNDLLRQHHPSMTATVCLLLIDPVDGSVEMSNAGHIPPVIIGDGAAHYHGWGNLLIGAATETYRVDRFTLPSKGALLLFTDGLIEDRDVPLDRSMEVVRQLAVAFDKDPEQFCDRLIDHFGAREDDVAVVALRRTR</sequence>
<evidence type="ECO:0000313" key="5">
    <source>
        <dbReference type="Proteomes" id="UP001596137"/>
    </source>
</evidence>
<organism evidence="4 5">
    <name type="scientific">Sphaerisporangium aureirubrum</name>
    <dbReference type="NCBI Taxonomy" id="1544736"/>
    <lineage>
        <taxon>Bacteria</taxon>
        <taxon>Bacillati</taxon>
        <taxon>Actinomycetota</taxon>
        <taxon>Actinomycetes</taxon>
        <taxon>Streptosporangiales</taxon>
        <taxon>Streptosporangiaceae</taxon>
        <taxon>Sphaerisporangium</taxon>
    </lineage>
</organism>
<keyword evidence="1" id="KW-0378">Hydrolase</keyword>
<feature type="domain" description="Response regulatory" evidence="3">
    <location>
        <begin position="9"/>
        <end position="126"/>
    </location>
</feature>
<accession>A0ABW1NMU2</accession>
<dbReference type="PANTHER" id="PTHR43156:SF2">
    <property type="entry name" value="STAGE II SPORULATION PROTEIN E"/>
    <property type="match status" value="1"/>
</dbReference>
<dbReference type="EMBL" id="JBHSRF010000046">
    <property type="protein sequence ID" value="MFC6084658.1"/>
    <property type="molecule type" value="Genomic_DNA"/>
</dbReference>
<keyword evidence="2" id="KW-0597">Phosphoprotein</keyword>
<dbReference type="Pfam" id="PF00072">
    <property type="entry name" value="Response_reg"/>
    <property type="match status" value="1"/>
</dbReference>
<dbReference type="PANTHER" id="PTHR43156">
    <property type="entry name" value="STAGE II SPORULATION PROTEIN E-RELATED"/>
    <property type="match status" value="1"/>
</dbReference>
<reference evidence="5" key="1">
    <citation type="journal article" date="2019" name="Int. J. Syst. Evol. Microbiol.">
        <title>The Global Catalogue of Microorganisms (GCM) 10K type strain sequencing project: providing services to taxonomists for standard genome sequencing and annotation.</title>
        <authorList>
            <consortium name="The Broad Institute Genomics Platform"/>
            <consortium name="The Broad Institute Genome Sequencing Center for Infectious Disease"/>
            <person name="Wu L."/>
            <person name="Ma J."/>
        </authorList>
    </citation>
    <scope>NUCLEOTIDE SEQUENCE [LARGE SCALE GENOMIC DNA]</scope>
    <source>
        <strain evidence="5">JCM 30346</strain>
    </source>
</reference>
<dbReference type="SUPFAM" id="SSF52172">
    <property type="entry name" value="CheY-like"/>
    <property type="match status" value="1"/>
</dbReference>
<comment type="caution">
    <text evidence="4">The sequence shown here is derived from an EMBL/GenBank/DDBJ whole genome shotgun (WGS) entry which is preliminary data.</text>
</comment>
<name>A0ABW1NMU2_9ACTN</name>
<dbReference type="InterPro" id="IPR001932">
    <property type="entry name" value="PPM-type_phosphatase-like_dom"/>
</dbReference>
<gene>
    <name evidence="4" type="ORF">ACFP1K_26095</name>
</gene>
<protein>
    <submittedName>
        <fullName evidence="4">SpoIIE family protein phosphatase</fullName>
    </submittedName>
</protein>
<dbReference type="SUPFAM" id="SSF81606">
    <property type="entry name" value="PP2C-like"/>
    <property type="match status" value="1"/>
</dbReference>
<dbReference type="Gene3D" id="3.60.40.10">
    <property type="entry name" value="PPM-type phosphatase domain"/>
    <property type="match status" value="1"/>
</dbReference>
<dbReference type="InterPro" id="IPR001789">
    <property type="entry name" value="Sig_transdc_resp-reg_receiver"/>
</dbReference>
<dbReference type="SMART" id="SM00448">
    <property type="entry name" value="REC"/>
    <property type="match status" value="1"/>
</dbReference>
<dbReference type="PROSITE" id="PS50110">
    <property type="entry name" value="RESPONSE_REGULATORY"/>
    <property type="match status" value="1"/>
</dbReference>
<dbReference type="InterPro" id="IPR036457">
    <property type="entry name" value="PPM-type-like_dom_sf"/>
</dbReference>
<dbReference type="Gene3D" id="3.40.50.2300">
    <property type="match status" value="1"/>
</dbReference>
<proteinExistence type="predicted"/>
<dbReference type="RefSeq" id="WP_380757952.1">
    <property type="nucleotide sequence ID" value="NZ_JBHSRF010000046.1"/>
</dbReference>
<keyword evidence="5" id="KW-1185">Reference proteome</keyword>
<dbReference type="InterPro" id="IPR052016">
    <property type="entry name" value="Bact_Sigma-Reg"/>
</dbReference>
<dbReference type="InterPro" id="IPR011006">
    <property type="entry name" value="CheY-like_superfamily"/>
</dbReference>
<evidence type="ECO:0000259" key="3">
    <source>
        <dbReference type="PROSITE" id="PS50110"/>
    </source>
</evidence>
<evidence type="ECO:0000256" key="1">
    <source>
        <dbReference type="ARBA" id="ARBA00022801"/>
    </source>
</evidence>
<dbReference type="Pfam" id="PF07228">
    <property type="entry name" value="SpoIIE"/>
    <property type="match status" value="1"/>
</dbReference>
<evidence type="ECO:0000256" key="2">
    <source>
        <dbReference type="PROSITE-ProRule" id="PRU00169"/>
    </source>
</evidence>
<dbReference type="Proteomes" id="UP001596137">
    <property type="component" value="Unassembled WGS sequence"/>
</dbReference>
<dbReference type="SMART" id="SM00331">
    <property type="entry name" value="PP2C_SIG"/>
    <property type="match status" value="1"/>
</dbReference>
<feature type="modified residue" description="4-aspartylphosphate" evidence="2">
    <location>
        <position position="58"/>
    </location>
</feature>